<name>A0ABS9DT20_9PROT</name>
<dbReference type="SUPFAM" id="SSF53448">
    <property type="entry name" value="Nucleotide-diphospho-sugar transferases"/>
    <property type="match status" value="1"/>
</dbReference>
<feature type="domain" description="Glycosyltransferase 2-like" evidence="2">
    <location>
        <begin position="14"/>
        <end position="177"/>
    </location>
</feature>
<reference evidence="3 4" key="1">
    <citation type="submission" date="2022-01" db="EMBL/GenBank/DDBJ databases">
        <authorList>
            <person name="Won M."/>
            <person name="Kim S.-J."/>
            <person name="Kwon S.-W."/>
        </authorList>
    </citation>
    <scope>NUCLEOTIDE SEQUENCE [LARGE SCALE GENOMIC DNA]</scope>
    <source>
        <strain evidence="3 4">KCTC 23505</strain>
    </source>
</reference>
<evidence type="ECO:0000313" key="3">
    <source>
        <dbReference type="EMBL" id="MCF3945832.1"/>
    </source>
</evidence>
<keyword evidence="1" id="KW-1133">Transmembrane helix</keyword>
<feature type="transmembrane region" description="Helical" evidence="1">
    <location>
        <begin position="289"/>
        <end position="314"/>
    </location>
</feature>
<dbReference type="PANTHER" id="PTHR48090">
    <property type="entry name" value="UNDECAPRENYL-PHOSPHATE 4-DEOXY-4-FORMAMIDO-L-ARABINOSE TRANSFERASE-RELATED"/>
    <property type="match status" value="1"/>
</dbReference>
<dbReference type="RefSeq" id="WP_235703067.1">
    <property type="nucleotide sequence ID" value="NZ_JAKGBZ010000005.1"/>
</dbReference>
<dbReference type="CDD" id="cd04179">
    <property type="entry name" value="DPM_DPG-synthase_like"/>
    <property type="match status" value="1"/>
</dbReference>
<accession>A0ABS9DT20</accession>
<sequence>MSLSEVPPTGQIAVVIPCYRVRAHILDVIERIGPEVTAIYVVDDCCPEQTGAFVREASRDSRVRVIMRTVNGGVGAATLSGYRQALADGMTVIVKIDGDGQMDPALLPIFVRPILEGRADYTKGNRFFNLDDVRTMPTIRLFGNAVLSFMTKLSTGYWTLFDPTNGYTAIHANVLRQLPLTSISTRYFFESDMLFRLGILRACVLDIPMTAIYAEEQSNLRIRAVLFGFLKGHLRNLVKRIVYSYFVRDFSIASVELVVGLLLLGFGTIFGFSHWWYNAHHDVVTTSGTVMLSALPVILGLQIFLSFLGFDIAAVPQTAIHRLLDSTIRSGTKAHADVSKLPAGSGKR</sequence>
<comment type="caution">
    <text evidence="3">The sequence shown here is derived from an EMBL/GenBank/DDBJ whole genome shotgun (WGS) entry which is preliminary data.</text>
</comment>
<organism evidence="3 4">
    <name type="scientific">Acidiphilium iwatense</name>
    <dbReference type="NCBI Taxonomy" id="768198"/>
    <lineage>
        <taxon>Bacteria</taxon>
        <taxon>Pseudomonadati</taxon>
        <taxon>Pseudomonadota</taxon>
        <taxon>Alphaproteobacteria</taxon>
        <taxon>Acetobacterales</taxon>
        <taxon>Acidocellaceae</taxon>
        <taxon>Acidiphilium</taxon>
    </lineage>
</organism>
<evidence type="ECO:0000259" key="2">
    <source>
        <dbReference type="Pfam" id="PF00535"/>
    </source>
</evidence>
<dbReference type="InterPro" id="IPR029044">
    <property type="entry name" value="Nucleotide-diphossugar_trans"/>
</dbReference>
<keyword evidence="4" id="KW-1185">Reference proteome</keyword>
<protein>
    <submittedName>
        <fullName evidence="3">Glycosyltransferase family 2 protein</fullName>
    </submittedName>
</protein>
<proteinExistence type="predicted"/>
<dbReference type="Proteomes" id="UP001521209">
    <property type="component" value="Unassembled WGS sequence"/>
</dbReference>
<evidence type="ECO:0000313" key="4">
    <source>
        <dbReference type="Proteomes" id="UP001521209"/>
    </source>
</evidence>
<dbReference type="InterPro" id="IPR050256">
    <property type="entry name" value="Glycosyltransferase_2"/>
</dbReference>
<dbReference type="PANTHER" id="PTHR48090:SF7">
    <property type="entry name" value="RFBJ PROTEIN"/>
    <property type="match status" value="1"/>
</dbReference>
<dbReference type="Pfam" id="PF00535">
    <property type="entry name" value="Glycos_transf_2"/>
    <property type="match status" value="1"/>
</dbReference>
<dbReference type="EMBL" id="JAKGBZ010000005">
    <property type="protein sequence ID" value="MCF3945832.1"/>
    <property type="molecule type" value="Genomic_DNA"/>
</dbReference>
<dbReference type="InterPro" id="IPR001173">
    <property type="entry name" value="Glyco_trans_2-like"/>
</dbReference>
<keyword evidence="1" id="KW-0812">Transmembrane</keyword>
<feature type="transmembrane region" description="Helical" evidence="1">
    <location>
        <begin position="250"/>
        <end position="277"/>
    </location>
</feature>
<keyword evidence="1" id="KW-0472">Membrane</keyword>
<evidence type="ECO:0000256" key="1">
    <source>
        <dbReference type="SAM" id="Phobius"/>
    </source>
</evidence>
<dbReference type="Gene3D" id="3.90.550.10">
    <property type="entry name" value="Spore Coat Polysaccharide Biosynthesis Protein SpsA, Chain A"/>
    <property type="match status" value="1"/>
</dbReference>
<gene>
    <name evidence="3" type="ORF">L2A60_03930</name>
</gene>